<dbReference type="Gene3D" id="3.40.50.150">
    <property type="entry name" value="Vaccinia Virus protein VP39"/>
    <property type="match status" value="1"/>
</dbReference>
<sequence>MRVLTENDDKYKYNVWDKVEIPKEYKEEALQKIEKDNLKDFQNYEITYEPWDIFYKRYNRTFFKERQWISKEYPELLVHTNRILELGCGTGSTLIPIIKERIDHKNDYLQEDKEMGNGCAVEERESTKEEIILSDKDISKCQNIFGVDYSATAVQLLQERVPQLKSQFAPSDITQLKDVMIEDQIINRIDIILLIYTLSAIHPSSYPSIFALMHKTLSPGGIVIFKDYYEMDLTQLRFKENQVLSKNFYQRGDNTYVYYFSRKEIESQISNLFRVVKYTEDTKLVVNRKNKKKCIGALLR</sequence>
<protein>
    <recommendedName>
        <fullName evidence="4">tRNA N(3)-methylcytidine methyltransferase</fullName>
        <ecNumber evidence="4">2.1.1.-</ecNumber>
    </recommendedName>
</protein>
<evidence type="ECO:0000313" key="5">
    <source>
        <dbReference type="EMBL" id="EIJ89563.1"/>
    </source>
</evidence>
<dbReference type="InParanoid" id="I3EK16"/>
<dbReference type="PANTHER" id="PTHR22809:SF11">
    <property type="entry name" value="TRNA N(3)-METHYLCYTIDINE METHYLTRANSFERASE METTL2"/>
    <property type="match status" value="1"/>
</dbReference>
<organism evidence="5 6">
    <name type="scientific">Nematocida parisii (strain ERTm3)</name>
    <name type="common">Nematode killer fungus</name>
    <dbReference type="NCBI Taxonomy" id="935791"/>
    <lineage>
        <taxon>Eukaryota</taxon>
        <taxon>Fungi</taxon>
        <taxon>Fungi incertae sedis</taxon>
        <taxon>Microsporidia</taxon>
        <taxon>Nematocida</taxon>
    </lineage>
</organism>
<dbReference type="OrthoDB" id="417697at2759"/>
<dbReference type="PIRSF" id="PIRSF037755">
    <property type="entry name" value="Mettl2_prd"/>
    <property type="match status" value="1"/>
</dbReference>
<proteinExistence type="inferred from homology"/>
<dbReference type="AlphaFoldDB" id="I3EK16"/>
<dbReference type="GO" id="GO:0008757">
    <property type="term" value="F:S-adenosylmethionine-dependent methyltransferase activity"/>
    <property type="evidence" value="ECO:0007669"/>
    <property type="project" value="UniProtKB-ARBA"/>
</dbReference>
<dbReference type="InterPro" id="IPR029063">
    <property type="entry name" value="SAM-dependent_MTases_sf"/>
</dbReference>
<dbReference type="GO" id="GO:0032259">
    <property type="term" value="P:methylation"/>
    <property type="evidence" value="ECO:0007669"/>
    <property type="project" value="UniProtKB-KW"/>
</dbReference>
<comment type="similarity">
    <text evidence="1 4">Belongs to the methyltransferase superfamily. METL family.</text>
</comment>
<evidence type="ECO:0000256" key="2">
    <source>
        <dbReference type="ARBA" id="ARBA00022603"/>
    </source>
</evidence>
<name>I3EK16_NEMP3</name>
<evidence type="ECO:0000313" key="6">
    <source>
        <dbReference type="Proteomes" id="UP000002872"/>
    </source>
</evidence>
<dbReference type="FunCoup" id="I3EK16">
    <property type="interactions" value="217"/>
</dbReference>
<keyword evidence="3 4" id="KW-0808">Transferase</keyword>
<keyword evidence="6" id="KW-1185">Reference proteome</keyword>
<accession>I3EK16</accession>
<dbReference type="VEuPathDB" id="MicrosporidiaDB:NEQG_00333"/>
<dbReference type="STRING" id="935791.I3EK16"/>
<reference evidence="5" key="1">
    <citation type="submission" date="2011-01" db="EMBL/GenBank/DDBJ databases">
        <title>The Genome Sequence of Nematocida parisii strain ERTm3.</title>
        <authorList>
            <consortium name="The Broad Institute Genome Sequencing Platform"/>
            <consortium name="The Broad Institute Genome Sequencing Center for Infectious Disease"/>
            <person name="Cuomo C."/>
            <person name="Troemel E."/>
            <person name="Young S.K."/>
            <person name="Zeng Q."/>
            <person name="Gargeya S."/>
            <person name="Fitzgerald M."/>
            <person name="Haas B."/>
            <person name="Abouelleil A."/>
            <person name="Alvarado L."/>
            <person name="Arachchi H.M."/>
            <person name="Berlin A."/>
            <person name="Chapman S.B."/>
            <person name="Gearin G."/>
            <person name="Goldberg J."/>
            <person name="Griggs A."/>
            <person name="Gujja S."/>
            <person name="Hansen M."/>
            <person name="Heiman D."/>
            <person name="Howarth C."/>
            <person name="Larimer J."/>
            <person name="Lui A."/>
            <person name="MacDonald P.J.P."/>
            <person name="McCowen C."/>
            <person name="Montmayeur A."/>
            <person name="Murphy C."/>
            <person name="Neiman D."/>
            <person name="Pearson M."/>
            <person name="Priest M."/>
            <person name="Roberts A."/>
            <person name="Saif S."/>
            <person name="Shea T."/>
            <person name="Sisk P."/>
            <person name="Stolte C."/>
            <person name="Sykes S."/>
            <person name="Wortman J."/>
            <person name="Nusbaum C."/>
            <person name="Birren B."/>
        </authorList>
    </citation>
    <scope>NUCLEOTIDE SEQUENCE</scope>
    <source>
        <strain evidence="5">ERTm3</strain>
    </source>
</reference>
<dbReference type="EC" id="2.1.1.-" evidence="4"/>
<evidence type="ECO:0000256" key="4">
    <source>
        <dbReference type="PIRNR" id="PIRNR037755"/>
    </source>
</evidence>
<dbReference type="InterPro" id="IPR026113">
    <property type="entry name" value="METTL2/6/8-like"/>
</dbReference>
<evidence type="ECO:0000256" key="1">
    <source>
        <dbReference type="ARBA" id="ARBA00009725"/>
    </source>
</evidence>
<gene>
    <name evidence="5" type="ORF">NEQG_00333</name>
</gene>
<dbReference type="OMA" id="PDRMQSV"/>
<dbReference type="EMBL" id="GL870876">
    <property type="protein sequence ID" value="EIJ89563.1"/>
    <property type="molecule type" value="Genomic_DNA"/>
</dbReference>
<keyword evidence="2 4" id="KW-0489">Methyltransferase</keyword>
<dbReference type="HOGENOM" id="CLU_029724_1_1_1"/>
<evidence type="ECO:0000256" key="3">
    <source>
        <dbReference type="ARBA" id="ARBA00022679"/>
    </source>
</evidence>
<dbReference type="PANTHER" id="PTHR22809">
    <property type="entry name" value="METHYLTRANSFERASE-RELATED"/>
    <property type="match status" value="1"/>
</dbReference>
<dbReference type="Pfam" id="PF13489">
    <property type="entry name" value="Methyltransf_23"/>
    <property type="match status" value="1"/>
</dbReference>
<comment type="function">
    <text evidence="4">S-adenosyl-L-methionine-dependent methyltransferase.</text>
</comment>
<dbReference type="SUPFAM" id="SSF53335">
    <property type="entry name" value="S-adenosyl-L-methionine-dependent methyltransferases"/>
    <property type="match status" value="1"/>
</dbReference>
<dbReference type="CDD" id="cd02440">
    <property type="entry name" value="AdoMet_MTases"/>
    <property type="match status" value="1"/>
</dbReference>
<dbReference type="GO" id="GO:0008173">
    <property type="term" value="F:RNA methyltransferase activity"/>
    <property type="evidence" value="ECO:0007669"/>
    <property type="project" value="UniProtKB-ARBA"/>
</dbReference>
<dbReference type="Proteomes" id="UP000002872">
    <property type="component" value="Unassembled WGS sequence"/>
</dbReference>